<dbReference type="EMBL" id="CAXKWB010057415">
    <property type="protein sequence ID" value="CAL4179459.1"/>
    <property type="molecule type" value="Genomic_DNA"/>
</dbReference>
<evidence type="ECO:0000313" key="4">
    <source>
        <dbReference type="Proteomes" id="UP001497623"/>
    </source>
</evidence>
<keyword evidence="4" id="KW-1185">Reference proteome</keyword>
<evidence type="ECO:0000256" key="1">
    <source>
        <dbReference type="SAM" id="MobiDB-lite"/>
    </source>
</evidence>
<comment type="caution">
    <text evidence="3">The sequence shown here is derived from an EMBL/GenBank/DDBJ whole genome shotgun (WGS) entry which is preliminary data.</text>
</comment>
<dbReference type="Pfam" id="PF25244">
    <property type="entry name" value="PML_C"/>
    <property type="match status" value="1"/>
</dbReference>
<protein>
    <recommendedName>
        <fullName evidence="2">PML C-terminal domain-containing protein</fullName>
    </recommendedName>
</protein>
<name>A0AAV2SE52_MEGNR</name>
<dbReference type="InterPro" id="IPR057617">
    <property type="entry name" value="PML_C"/>
</dbReference>
<dbReference type="SUPFAM" id="SSF53098">
    <property type="entry name" value="Ribonuclease H-like"/>
    <property type="match status" value="1"/>
</dbReference>
<dbReference type="InterPro" id="IPR036397">
    <property type="entry name" value="RNaseH_sf"/>
</dbReference>
<dbReference type="Gene3D" id="3.30.420.10">
    <property type="entry name" value="Ribonuclease H-like superfamily/Ribonuclease H"/>
    <property type="match status" value="1"/>
</dbReference>
<dbReference type="GO" id="GO:0003676">
    <property type="term" value="F:nucleic acid binding"/>
    <property type="evidence" value="ECO:0007669"/>
    <property type="project" value="InterPro"/>
</dbReference>
<dbReference type="InterPro" id="IPR012337">
    <property type="entry name" value="RNaseH-like_sf"/>
</dbReference>
<sequence length="564" mass="64899">MSVKRPDIFKGAVLEDYTSFQSIERTIHLDDIPNKNDEKFMTSNISFEDKSLLSEDTNVLWFKNNSPENKNHFYGNVRFSISINKLLKHLLSNGYKLYWIETVFWEKSVDSRIMLTKKNLEGVPNDSIDSSLILPRESSMRELGYPIYQDDSGIFYELKNLTGFQYSQKRHEVEFVIEPTEEDNLWLYQNCDRLPVDHSQANKKTEDGRYVPRSCHKHNSMRKEECPTPYSKKETEQEMMNRNLQTIHRQLSTDKSCSFGTSAVLMEKVSKNISLVDPFSQVFISIETGGLQPRDGIIQIAVECGDYKYSTYVTPETGISEQATEKHGFTNRDDKLFHIDSGNIIQTVSIKKALEEILGKLKEFTNCIIIAHYVHFTSKFIEHFVDRSGLRDSYNSIILGYIDIINVFKTIEGKSTHKYDLNSLCERLIPDIEINNSNTESKVKCLKNLLSIPLVVTNEILLNSSISLEWKNDQSKVEFCKNSLKILVENKSMSSIIANKISEIHIDFNFLKKASEAGALFEELSQKVDGKPRVTKDKKIINKINSFFDIADNNNSILTKNENQ</sequence>
<reference evidence="3 4" key="1">
    <citation type="submission" date="2024-05" db="EMBL/GenBank/DDBJ databases">
        <authorList>
            <person name="Wallberg A."/>
        </authorList>
    </citation>
    <scope>NUCLEOTIDE SEQUENCE [LARGE SCALE GENOMIC DNA]</scope>
</reference>
<feature type="domain" description="PML C-terminal" evidence="2">
    <location>
        <begin position="480"/>
        <end position="549"/>
    </location>
</feature>
<gene>
    <name evidence="3" type="ORF">MNOR_LOCUS35173</name>
</gene>
<organism evidence="3 4">
    <name type="scientific">Meganyctiphanes norvegica</name>
    <name type="common">Northern krill</name>
    <name type="synonym">Thysanopoda norvegica</name>
    <dbReference type="NCBI Taxonomy" id="48144"/>
    <lineage>
        <taxon>Eukaryota</taxon>
        <taxon>Metazoa</taxon>
        <taxon>Ecdysozoa</taxon>
        <taxon>Arthropoda</taxon>
        <taxon>Crustacea</taxon>
        <taxon>Multicrustacea</taxon>
        <taxon>Malacostraca</taxon>
        <taxon>Eumalacostraca</taxon>
        <taxon>Eucarida</taxon>
        <taxon>Euphausiacea</taxon>
        <taxon>Euphausiidae</taxon>
        <taxon>Meganyctiphanes</taxon>
    </lineage>
</organism>
<evidence type="ECO:0000313" key="3">
    <source>
        <dbReference type="EMBL" id="CAL4179459.1"/>
    </source>
</evidence>
<feature type="region of interest" description="Disordered" evidence="1">
    <location>
        <begin position="207"/>
        <end position="231"/>
    </location>
</feature>
<feature type="compositionally biased region" description="Basic and acidic residues" evidence="1">
    <location>
        <begin position="221"/>
        <end position="231"/>
    </location>
</feature>
<dbReference type="Proteomes" id="UP001497623">
    <property type="component" value="Unassembled WGS sequence"/>
</dbReference>
<proteinExistence type="predicted"/>
<accession>A0AAV2SE52</accession>
<dbReference type="AlphaFoldDB" id="A0AAV2SE52"/>
<evidence type="ECO:0000259" key="2">
    <source>
        <dbReference type="Pfam" id="PF25244"/>
    </source>
</evidence>